<feature type="domain" description="GST N-terminal" evidence="1">
    <location>
        <begin position="8"/>
        <end position="84"/>
    </location>
</feature>
<dbReference type="GO" id="GO:0006749">
    <property type="term" value="P:glutathione metabolic process"/>
    <property type="evidence" value="ECO:0007669"/>
    <property type="project" value="TreeGrafter"/>
</dbReference>
<dbReference type="GO" id="GO:0006559">
    <property type="term" value="P:L-phenylalanine catabolic process"/>
    <property type="evidence" value="ECO:0007669"/>
    <property type="project" value="TreeGrafter"/>
</dbReference>
<keyword evidence="2" id="KW-0808">Transferase</keyword>
<accession>A0A6N9TCQ1</accession>
<keyword evidence="3" id="KW-1185">Reference proteome</keyword>
<organism evidence="2 3">
    <name type="scientific">Jiella pacifica</name>
    <dbReference type="NCBI Taxonomy" id="2696469"/>
    <lineage>
        <taxon>Bacteria</taxon>
        <taxon>Pseudomonadati</taxon>
        <taxon>Pseudomonadota</taxon>
        <taxon>Alphaproteobacteria</taxon>
        <taxon>Hyphomicrobiales</taxon>
        <taxon>Aurantimonadaceae</taxon>
        <taxon>Jiella</taxon>
    </lineage>
</organism>
<dbReference type="PANTHER" id="PTHR42673">
    <property type="entry name" value="MALEYLACETOACETATE ISOMERASE"/>
    <property type="match status" value="1"/>
</dbReference>
<dbReference type="SUPFAM" id="SSF52833">
    <property type="entry name" value="Thioredoxin-like"/>
    <property type="match status" value="1"/>
</dbReference>
<dbReference type="Pfam" id="PF13417">
    <property type="entry name" value="GST_N_3"/>
    <property type="match status" value="1"/>
</dbReference>
<dbReference type="Proteomes" id="UP000469011">
    <property type="component" value="Unassembled WGS sequence"/>
</dbReference>
<reference evidence="2 3" key="1">
    <citation type="submission" date="2020-01" db="EMBL/GenBank/DDBJ databases">
        <title>Jiella pacifica sp. nov.</title>
        <authorList>
            <person name="Xue Z."/>
            <person name="Zhu S."/>
            <person name="Chen J."/>
            <person name="Yang J."/>
        </authorList>
    </citation>
    <scope>NUCLEOTIDE SEQUENCE [LARGE SCALE GENOMIC DNA]</scope>
    <source>
        <strain evidence="2 3">40Bstr34</strain>
    </source>
</reference>
<dbReference type="AlphaFoldDB" id="A0A6N9TCQ1"/>
<name>A0A6N9TCQ1_9HYPH</name>
<dbReference type="InterPro" id="IPR036249">
    <property type="entry name" value="Thioredoxin-like_sf"/>
</dbReference>
<evidence type="ECO:0000313" key="3">
    <source>
        <dbReference type="Proteomes" id="UP000469011"/>
    </source>
</evidence>
<dbReference type="PANTHER" id="PTHR42673:SF21">
    <property type="entry name" value="GLUTATHIONE S-TRANSFERASE YFCF"/>
    <property type="match status" value="1"/>
</dbReference>
<dbReference type="PROSITE" id="PS50404">
    <property type="entry name" value="GST_NTER"/>
    <property type="match status" value="1"/>
</dbReference>
<dbReference type="Gene3D" id="3.40.30.10">
    <property type="entry name" value="Glutaredoxin"/>
    <property type="match status" value="1"/>
</dbReference>
<dbReference type="Gene3D" id="1.20.1050.10">
    <property type="match status" value="1"/>
</dbReference>
<dbReference type="EMBL" id="JAAAMG010000019">
    <property type="protein sequence ID" value="NDW06668.1"/>
    <property type="molecule type" value="Genomic_DNA"/>
</dbReference>
<proteinExistence type="predicted"/>
<dbReference type="SUPFAM" id="SSF47616">
    <property type="entry name" value="GST C-terminal domain-like"/>
    <property type="match status" value="1"/>
</dbReference>
<comment type="caution">
    <text evidence="2">The sequence shown here is derived from an EMBL/GenBank/DDBJ whole genome shotgun (WGS) entry which is preliminary data.</text>
</comment>
<dbReference type="InterPro" id="IPR004045">
    <property type="entry name" value="Glutathione_S-Trfase_N"/>
</dbReference>
<dbReference type="CDD" id="cd03202">
    <property type="entry name" value="GST_C_etherase_LigE"/>
    <property type="match status" value="1"/>
</dbReference>
<dbReference type="InterPro" id="IPR054416">
    <property type="entry name" value="GST_UstS-like_C"/>
</dbReference>
<dbReference type="Pfam" id="PF22041">
    <property type="entry name" value="GST_C_7"/>
    <property type="match status" value="1"/>
</dbReference>
<dbReference type="GO" id="GO:0016034">
    <property type="term" value="F:maleylacetoacetate isomerase activity"/>
    <property type="evidence" value="ECO:0007669"/>
    <property type="project" value="TreeGrafter"/>
</dbReference>
<evidence type="ECO:0000313" key="2">
    <source>
        <dbReference type="EMBL" id="NDW06668.1"/>
    </source>
</evidence>
<dbReference type="CDD" id="cd03038">
    <property type="entry name" value="GST_N_etherase_LigE"/>
    <property type="match status" value="1"/>
</dbReference>
<gene>
    <name evidence="2" type="ORF">GTK09_19820</name>
</gene>
<dbReference type="RefSeq" id="WP_163465166.1">
    <property type="nucleotide sequence ID" value="NZ_JAAAMG010000019.1"/>
</dbReference>
<dbReference type="GO" id="GO:0004364">
    <property type="term" value="F:glutathione transferase activity"/>
    <property type="evidence" value="ECO:0007669"/>
    <property type="project" value="TreeGrafter"/>
</dbReference>
<protein>
    <submittedName>
        <fullName evidence="2">Glutathione S-transferase family protein</fullName>
    </submittedName>
</protein>
<evidence type="ECO:0000259" key="1">
    <source>
        <dbReference type="PROSITE" id="PS50404"/>
    </source>
</evidence>
<sequence>MAITLYELVGRDAARPFSPHCWKVRLALRHKGLDFQSATAGFTEIPGLEGGCSKIVPILRDGETLVAASFAIAEYLEETYPNRPSLFGGEGGRALSRFVESWSQRTIHPALARFAVLDIHDVLGEPDQAYFRESREKAFGTTLESFVADRADRVEPLLKSLEPLRAIVARQPFLGGDGPLFADYIVFGGFQWARVSSPFQFLPAEDPVALWFERCLALYDGEGAKVPAAA</sequence>
<dbReference type="InterPro" id="IPR036282">
    <property type="entry name" value="Glutathione-S-Trfase_C_sf"/>
</dbReference>